<evidence type="ECO:0000313" key="4">
    <source>
        <dbReference type="Proteomes" id="UP001596398"/>
    </source>
</evidence>
<keyword evidence="1" id="KW-0472">Membrane</keyword>
<proteinExistence type="predicted"/>
<feature type="transmembrane region" description="Helical" evidence="1">
    <location>
        <begin position="12"/>
        <end position="34"/>
    </location>
</feature>
<dbReference type="InterPro" id="IPR028994">
    <property type="entry name" value="Integrin_alpha_N"/>
</dbReference>
<dbReference type="InterPro" id="IPR035986">
    <property type="entry name" value="PKD_dom_sf"/>
</dbReference>
<dbReference type="SMART" id="SM00089">
    <property type="entry name" value="PKD"/>
    <property type="match status" value="2"/>
</dbReference>
<feature type="domain" description="PKD/Chitinase" evidence="2">
    <location>
        <begin position="162"/>
        <end position="250"/>
    </location>
</feature>
<dbReference type="Pfam" id="PF22352">
    <property type="entry name" value="K319L-like_PKD"/>
    <property type="match status" value="2"/>
</dbReference>
<dbReference type="AlphaFoldDB" id="A0ABD5ZLN2"/>
<dbReference type="EMBL" id="JBHTAP010000001">
    <property type="protein sequence ID" value="MFC7234479.1"/>
    <property type="molecule type" value="Genomic_DNA"/>
</dbReference>
<evidence type="ECO:0000313" key="3">
    <source>
        <dbReference type="EMBL" id="MFC7234479.1"/>
    </source>
</evidence>
<protein>
    <submittedName>
        <fullName evidence="3">PKD domain-containing protein</fullName>
    </submittedName>
</protein>
<evidence type="ECO:0000259" key="2">
    <source>
        <dbReference type="SMART" id="SM00089"/>
    </source>
</evidence>
<evidence type="ECO:0000256" key="1">
    <source>
        <dbReference type="SAM" id="Phobius"/>
    </source>
</evidence>
<feature type="domain" description="PKD/Chitinase" evidence="2">
    <location>
        <begin position="259"/>
        <end position="350"/>
    </location>
</feature>
<dbReference type="InterPro" id="IPR013783">
    <property type="entry name" value="Ig-like_fold"/>
</dbReference>
<dbReference type="InterPro" id="IPR022409">
    <property type="entry name" value="PKD/Chitinase_dom"/>
</dbReference>
<dbReference type="Gene3D" id="2.60.40.10">
    <property type="entry name" value="Immunoglobulins"/>
    <property type="match status" value="2"/>
</dbReference>
<organism evidence="3 4">
    <name type="scientific">Halosegnis marinus</name>
    <dbReference type="NCBI Taxonomy" id="3034023"/>
    <lineage>
        <taxon>Archaea</taxon>
        <taxon>Methanobacteriati</taxon>
        <taxon>Methanobacteriota</taxon>
        <taxon>Stenosarchaea group</taxon>
        <taxon>Halobacteria</taxon>
        <taxon>Halobacteriales</taxon>
        <taxon>Natronomonadaceae</taxon>
        <taxon>Halosegnis</taxon>
    </lineage>
</organism>
<keyword evidence="4" id="KW-1185">Reference proteome</keyword>
<dbReference type="SUPFAM" id="SSF49299">
    <property type="entry name" value="PKD domain"/>
    <property type="match status" value="2"/>
</dbReference>
<accession>A0ABD5ZLN2</accession>
<name>A0ABD5ZLN2_9EURY</name>
<sequence>MAGVSDRGQQLLIGGLVIAVSLTALVVVLNGVLFTEDLRTRDAAADVDAAADYEGAMTRELGRALVRGNGERHPNRSAATDAVLDRAFAVNRLVAAQYAARSGAYASMDPVRVEDGVVVRQTEPCAFLARNTDCGNTTGNRGPYATFSYYDDTDATGDPVAVADQSAPHYPAVGETLYLNASNATDADGAVASYRWVVREGDTVLTETTTNETVAFANVPESGHWNVTLVVTDDDGATSTATRFVPVYEGGDSTELPPNATFGFAPAVAVQGDEITLDASGSRDANGDIAGYEWTVTYPNGSTETLTGETVTETVPTTVAAGADLRVALTVTDDAGNADTLARTVAVRETLADGGGRTGGAPPFRVSGVPGTGARFAVPETGAAPDAANWTLVETDTVRRFRLGAVRASLADVPNRRSDDADALDDTFHVRFEGRDGATWDVHVFESATSGEATVATRRNGSNVTVRSRTDADGVSVDLTRGTVDGEQAFPFAPGLERPYTVSYRNGDEIAGTYSFALGTGSASHTRLRHENFHAPASGRYPYAGPGVYAIQAPLTYDTEGTSRRGVARIAPGEPTRYGVGRSLTVTGPSRVGHDRIVFRDGNAGGRLTTLSRNRTVRRYAAVNPQVIGPMEVDFDADGLAEIPYVNASNTLLLIDANNETQVLADDAAKSKSLLSVGEWNGELVVFYATTDNRVATVTAFRDPERVPTVGLNNGVSGVAGVADQNADGEPDLTSIDGSQQLRYYQSGSGQNVKVSNGGIGQNNGIGVGAPRDFDRDGDRSRLPMIDSSGNLRLIHETTGRTDQLVQGVAVGPVAGFEWDDDYDGLEILFVDDGVLQYVPYTGEATAAPRVVTVNGTTFAPNAAQGVA</sequence>
<gene>
    <name evidence="3" type="ORF">ACFQJ4_04020</name>
</gene>
<dbReference type="Proteomes" id="UP001596398">
    <property type="component" value="Unassembled WGS sequence"/>
</dbReference>
<dbReference type="CDD" id="cd00146">
    <property type="entry name" value="PKD"/>
    <property type="match status" value="1"/>
</dbReference>
<keyword evidence="1" id="KW-1133">Transmembrane helix</keyword>
<comment type="caution">
    <text evidence="3">The sequence shown here is derived from an EMBL/GenBank/DDBJ whole genome shotgun (WGS) entry which is preliminary data.</text>
</comment>
<reference evidence="3 4" key="1">
    <citation type="journal article" date="2019" name="Int. J. Syst. Evol. Microbiol.">
        <title>The Global Catalogue of Microorganisms (GCM) 10K type strain sequencing project: providing services to taxonomists for standard genome sequencing and annotation.</title>
        <authorList>
            <consortium name="The Broad Institute Genomics Platform"/>
            <consortium name="The Broad Institute Genome Sequencing Center for Infectious Disease"/>
            <person name="Wu L."/>
            <person name="Ma J."/>
        </authorList>
    </citation>
    <scope>NUCLEOTIDE SEQUENCE [LARGE SCALE GENOMIC DNA]</scope>
    <source>
        <strain evidence="3 4">DT85</strain>
    </source>
</reference>
<dbReference type="SUPFAM" id="SSF69318">
    <property type="entry name" value="Integrin alpha N-terminal domain"/>
    <property type="match status" value="1"/>
</dbReference>
<keyword evidence="1" id="KW-0812">Transmembrane</keyword>
<dbReference type="RefSeq" id="WP_276235486.1">
    <property type="nucleotide sequence ID" value="NZ_CP119802.1"/>
</dbReference>
<dbReference type="GeneID" id="79266147"/>